<gene>
    <name evidence="2" type="ORF">O0S08_44425</name>
</gene>
<evidence type="ECO:0000256" key="1">
    <source>
        <dbReference type="ARBA" id="ARBA00023002"/>
    </source>
</evidence>
<dbReference type="NCBIfam" id="NF005559">
    <property type="entry name" value="PRK07231.1"/>
    <property type="match status" value="1"/>
</dbReference>
<dbReference type="Proteomes" id="UP001164459">
    <property type="component" value="Chromosome"/>
</dbReference>
<dbReference type="Gene3D" id="3.40.50.720">
    <property type="entry name" value="NAD(P)-binding Rossmann-like Domain"/>
    <property type="match status" value="1"/>
</dbReference>
<proteinExistence type="predicted"/>
<accession>A0ABY7H251</accession>
<evidence type="ECO:0000313" key="3">
    <source>
        <dbReference type="Proteomes" id="UP001164459"/>
    </source>
</evidence>
<protein>
    <submittedName>
        <fullName evidence="2">SDR family NAD(P)-dependent oxidoreductase</fullName>
    </submittedName>
</protein>
<evidence type="ECO:0000313" key="2">
    <source>
        <dbReference type="EMBL" id="WAS93258.1"/>
    </source>
</evidence>
<dbReference type="PANTHER" id="PTHR43639">
    <property type="entry name" value="OXIDOREDUCTASE, SHORT-CHAIN DEHYDROGENASE/REDUCTASE FAMILY (AFU_ORTHOLOGUE AFUA_5G02870)"/>
    <property type="match status" value="1"/>
</dbReference>
<dbReference type="CDD" id="cd05233">
    <property type="entry name" value="SDR_c"/>
    <property type="match status" value="1"/>
</dbReference>
<dbReference type="InterPro" id="IPR036291">
    <property type="entry name" value="NAD(P)-bd_dom_sf"/>
</dbReference>
<dbReference type="InterPro" id="IPR002347">
    <property type="entry name" value="SDR_fam"/>
</dbReference>
<sequence length="253" mass="27001">MLSLAGLHVLVTGGSRGIGAATCRRFAAAGAVVLVHYRDRHDIAESLLTELRAASDVSHLRFAADLADPAQVDAMFAHVAREWGRLDCLVNNAGVWEQDELARFDVEVYRRTMDINVLGPFLAVARALPLLRLSQRASIVNVTSTAGQRGEADYSPYAASKGALISATKSWAVELAPGVRVNSVAPGWVDTDMTAGPLRHDPGDRARIESQIPLRRVATADDIAAPIVFLASDMARHITGEILNVNGGSVLCG</sequence>
<dbReference type="PRINTS" id="PR00081">
    <property type="entry name" value="GDHRDH"/>
</dbReference>
<keyword evidence="3" id="KW-1185">Reference proteome</keyword>
<organism evidence="2 3">
    <name type="scientific">Nannocystis punicea</name>
    <dbReference type="NCBI Taxonomy" id="2995304"/>
    <lineage>
        <taxon>Bacteria</taxon>
        <taxon>Pseudomonadati</taxon>
        <taxon>Myxococcota</taxon>
        <taxon>Polyangia</taxon>
        <taxon>Nannocystales</taxon>
        <taxon>Nannocystaceae</taxon>
        <taxon>Nannocystis</taxon>
    </lineage>
</organism>
<dbReference type="EMBL" id="CP114040">
    <property type="protein sequence ID" value="WAS93258.1"/>
    <property type="molecule type" value="Genomic_DNA"/>
</dbReference>
<dbReference type="SUPFAM" id="SSF51735">
    <property type="entry name" value="NAD(P)-binding Rossmann-fold domains"/>
    <property type="match status" value="1"/>
</dbReference>
<dbReference type="RefSeq" id="WP_269035586.1">
    <property type="nucleotide sequence ID" value="NZ_CP114040.1"/>
</dbReference>
<dbReference type="Pfam" id="PF13561">
    <property type="entry name" value="adh_short_C2"/>
    <property type="match status" value="1"/>
</dbReference>
<dbReference type="PRINTS" id="PR00080">
    <property type="entry name" value="SDRFAMILY"/>
</dbReference>
<dbReference type="PANTHER" id="PTHR43639:SF9">
    <property type="entry name" value="BLL5898 PROTEIN"/>
    <property type="match status" value="1"/>
</dbReference>
<keyword evidence="1" id="KW-0560">Oxidoreductase</keyword>
<reference evidence="2" key="1">
    <citation type="submission" date="2022-11" db="EMBL/GenBank/DDBJ databases">
        <title>Minimal conservation of predation-associated metabolite biosynthetic gene clusters underscores biosynthetic potential of Myxococcota including descriptions for ten novel species: Archangium lansinium sp. nov., Myxococcus landrumus sp. nov., Nannocystis bai.</title>
        <authorList>
            <person name="Ahearne A."/>
            <person name="Stevens C."/>
            <person name="Dowd S."/>
        </authorList>
    </citation>
    <scope>NUCLEOTIDE SEQUENCE</scope>
    <source>
        <strain evidence="2">Fl3</strain>
    </source>
</reference>
<name>A0ABY7H251_9BACT</name>